<dbReference type="PANTHER" id="PTHR39428:SF3">
    <property type="entry name" value="DEAZAFLAVIN-DEPENDENT NITROREDUCTASE"/>
    <property type="match status" value="1"/>
</dbReference>
<evidence type="ECO:0000256" key="1">
    <source>
        <dbReference type="ARBA" id="ARBA00008710"/>
    </source>
</evidence>
<evidence type="ECO:0000313" key="4">
    <source>
        <dbReference type="Proteomes" id="UP001299970"/>
    </source>
</evidence>
<gene>
    <name evidence="3" type="ORF">MMF94_41610</name>
</gene>
<dbReference type="InterPro" id="IPR004378">
    <property type="entry name" value="F420H2_quin_Rdtase"/>
</dbReference>
<dbReference type="Proteomes" id="UP001299970">
    <property type="component" value="Unassembled WGS sequence"/>
</dbReference>
<dbReference type="NCBIfam" id="TIGR00026">
    <property type="entry name" value="hi_GC_TIGR00026"/>
    <property type="match status" value="1"/>
</dbReference>
<evidence type="ECO:0000256" key="2">
    <source>
        <dbReference type="ARBA" id="ARBA00049106"/>
    </source>
</evidence>
<sequence length="140" mass="15759">MRSENDQIITEFRANAGDVHEAEGGRFKNVELLLLHDVGRKSGREFVHPLLYLAHEGSYLLLGAAGGAPDEPAWVGNLAAMQEVIIEVGRRTLTATPTVLREGPERDRLYADFVDYWPDVREYETHTTRTFPVVRLDPAE</sequence>
<reference evidence="3 4" key="1">
    <citation type="submission" date="2022-03" db="EMBL/GenBank/DDBJ databases">
        <title>Pseudonocardia alaer sp. nov., a novel actinomycete isolated from reed forest soil.</title>
        <authorList>
            <person name="Wang L."/>
        </authorList>
    </citation>
    <scope>NUCLEOTIDE SEQUENCE [LARGE SCALE GENOMIC DNA]</scope>
    <source>
        <strain evidence="3 4">Y-16303</strain>
    </source>
</reference>
<comment type="catalytic activity">
    <reaction evidence="2">
        <text>oxidized coenzyme F420-(gamma-L-Glu)(n) + a quinol + H(+) = reduced coenzyme F420-(gamma-L-Glu)(n) + a quinone</text>
        <dbReference type="Rhea" id="RHEA:39663"/>
        <dbReference type="Rhea" id="RHEA-COMP:12939"/>
        <dbReference type="Rhea" id="RHEA-COMP:14378"/>
        <dbReference type="ChEBI" id="CHEBI:15378"/>
        <dbReference type="ChEBI" id="CHEBI:24646"/>
        <dbReference type="ChEBI" id="CHEBI:132124"/>
        <dbReference type="ChEBI" id="CHEBI:133980"/>
        <dbReference type="ChEBI" id="CHEBI:139511"/>
    </reaction>
</comment>
<organism evidence="3 4">
    <name type="scientific">Pseudonocardia alaniniphila</name>
    <dbReference type="NCBI Taxonomy" id="75291"/>
    <lineage>
        <taxon>Bacteria</taxon>
        <taxon>Bacillati</taxon>
        <taxon>Actinomycetota</taxon>
        <taxon>Actinomycetes</taxon>
        <taxon>Pseudonocardiales</taxon>
        <taxon>Pseudonocardiaceae</taxon>
        <taxon>Pseudonocardia</taxon>
    </lineage>
</organism>
<dbReference type="EMBL" id="JAKXMK010000060">
    <property type="protein sequence ID" value="MCH6172215.1"/>
    <property type="molecule type" value="Genomic_DNA"/>
</dbReference>
<dbReference type="InterPro" id="IPR012349">
    <property type="entry name" value="Split_barrel_FMN-bd"/>
</dbReference>
<dbReference type="PANTHER" id="PTHR39428">
    <property type="entry name" value="F420H(2)-DEPENDENT QUINONE REDUCTASE RV1261C"/>
    <property type="match status" value="1"/>
</dbReference>
<keyword evidence="4" id="KW-1185">Reference proteome</keyword>
<dbReference type="RefSeq" id="WP_241043020.1">
    <property type="nucleotide sequence ID" value="NZ_BAAAJF010000026.1"/>
</dbReference>
<proteinExistence type="inferred from homology"/>
<dbReference type="Gene3D" id="2.30.110.10">
    <property type="entry name" value="Electron Transport, Fmn-binding Protein, Chain A"/>
    <property type="match status" value="1"/>
</dbReference>
<protein>
    <submittedName>
        <fullName evidence="3">Nitroreductase/quinone reductase family protein</fullName>
    </submittedName>
</protein>
<dbReference type="Pfam" id="PF04075">
    <property type="entry name" value="F420H2_quin_red"/>
    <property type="match status" value="1"/>
</dbReference>
<comment type="caution">
    <text evidence="3">The sequence shown here is derived from an EMBL/GenBank/DDBJ whole genome shotgun (WGS) entry which is preliminary data.</text>
</comment>
<name>A0ABS9TUG8_9PSEU</name>
<comment type="similarity">
    <text evidence="1">Belongs to the F420H(2)-dependent quinone reductase family.</text>
</comment>
<accession>A0ABS9TUG8</accession>
<evidence type="ECO:0000313" key="3">
    <source>
        <dbReference type="EMBL" id="MCH6172215.1"/>
    </source>
</evidence>